<protein>
    <submittedName>
        <fullName evidence="1">Uncharacterized protein</fullName>
    </submittedName>
</protein>
<organism evidence="1 2">
    <name type="scientific">Candidatus Accumulibacter vicinus</name>
    <dbReference type="NCBI Taxonomy" id="2954382"/>
    <lineage>
        <taxon>Bacteria</taxon>
        <taxon>Pseudomonadati</taxon>
        <taxon>Pseudomonadota</taxon>
        <taxon>Betaproteobacteria</taxon>
        <taxon>Candidatus Accumulibacter</taxon>
    </lineage>
</organism>
<dbReference type="RefSeq" id="WP_034931211.1">
    <property type="nucleotide sequence ID" value="NZ_JDSS02000052.1"/>
</dbReference>
<sequence>MSEQVYVVVRIEDDYPWNPMKVIGVYRSVDVAQAMALEYFDDEEARVDTADPMHVFSGWADAYIETFDLVG</sequence>
<proteinExistence type="predicted"/>
<reference evidence="1 2" key="1">
    <citation type="submission" date="2014-07" db="EMBL/GenBank/DDBJ databases">
        <title>Expanding our view of genomic diversity in Candidatus Accumulibacter clades.</title>
        <authorList>
            <person name="Skennerton C.T."/>
            <person name="Barr J.J."/>
            <person name="Slater F.R."/>
            <person name="Bond P.L."/>
            <person name="Tyson G.W."/>
        </authorList>
    </citation>
    <scope>NUCLEOTIDE SEQUENCE [LARGE SCALE GENOMIC DNA]</scope>
    <source>
        <strain evidence="2">SK-01</strain>
    </source>
</reference>
<dbReference type="EMBL" id="JDSS02000052">
    <property type="protein sequence ID" value="KFB66086.1"/>
    <property type="molecule type" value="Genomic_DNA"/>
</dbReference>
<name>A0A084XUE2_9PROT</name>
<gene>
    <name evidence="1" type="ORF">CAPSK01_004689</name>
</gene>
<comment type="caution">
    <text evidence="1">The sequence shown here is derived from an EMBL/GenBank/DDBJ whole genome shotgun (WGS) entry which is preliminary data.</text>
</comment>
<evidence type="ECO:0000313" key="1">
    <source>
        <dbReference type="EMBL" id="KFB66086.1"/>
    </source>
</evidence>
<dbReference type="STRING" id="1457154.CAPSK01_004689"/>
<accession>A0A084XUE2</accession>
<dbReference type="Proteomes" id="UP000019812">
    <property type="component" value="Unassembled WGS sequence"/>
</dbReference>
<dbReference type="AlphaFoldDB" id="A0A084XUE2"/>
<evidence type="ECO:0000313" key="2">
    <source>
        <dbReference type="Proteomes" id="UP000019812"/>
    </source>
</evidence>